<evidence type="ECO:0000313" key="4">
    <source>
        <dbReference type="Proteomes" id="UP001178461"/>
    </source>
</evidence>
<dbReference type="Proteomes" id="UP001178461">
    <property type="component" value="Chromosome Z"/>
</dbReference>
<accession>A0AA35PQD9</accession>
<reference evidence="3" key="1">
    <citation type="submission" date="2022-12" db="EMBL/GenBank/DDBJ databases">
        <authorList>
            <person name="Alioto T."/>
            <person name="Alioto T."/>
            <person name="Gomez Garrido J."/>
        </authorList>
    </citation>
    <scope>NUCLEOTIDE SEQUENCE</scope>
</reference>
<dbReference type="Pfam" id="PF05760">
    <property type="entry name" value="IER"/>
    <property type="match status" value="1"/>
</dbReference>
<protein>
    <recommendedName>
        <fullName evidence="5">Immediate early response 5 like</fullName>
    </recommendedName>
</protein>
<gene>
    <name evidence="3" type="ORF">PODLI_1B033658</name>
</gene>
<evidence type="ECO:0000313" key="3">
    <source>
        <dbReference type="EMBL" id="CAI5794048.1"/>
    </source>
</evidence>
<feature type="compositionally biased region" description="Low complexity" evidence="2">
    <location>
        <begin position="385"/>
        <end position="407"/>
    </location>
</feature>
<dbReference type="EMBL" id="OX395140">
    <property type="protein sequence ID" value="CAI5794048.1"/>
    <property type="molecule type" value="Genomic_DNA"/>
</dbReference>
<feature type="compositionally biased region" description="Pro residues" evidence="2">
    <location>
        <begin position="341"/>
        <end position="359"/>
    </location>
</feature>
<feature type="region of interest" description="Disordered" evidence="2">
    <location>
        <begin position="194"/>
        <end position="222"/>
    </location>
</feature>
<sequence>MECALDAQSLISLSLRKIHSSRTQRGGIKLHKNLLVSYVLRNARQLYLSERYAELYRRQQSHHYHHPQEGGLLAMSPVGGAGTPASLGEIAADFSPLHLPVEAADEADDGLQHGQLRGCALARGGGESALEMSGCAQDEEPLAGLPSLMPPAQPPATLSGLCRDSPLAFYHRAATPPAPGLLYAVPGSCDFSSGSNSASTGSAVPSGLVPAPSPSASPHCSSRTTVLDLDTHVVTTVENGYLHQDCCSPCPCGGGSSPGAAVMGVPPSPGYKRKYYPGHEAVEEGEEAGGGGRRGGGGSVVGTATPIGGVGGGGPPPPSHPAFAPCPKRARFEDFSAEQPPTAPSPSPPPLLTAPPTASPPQDSSNISNLISIFGSGFTGLVSRQQQQHPYQAHQQQQTHHQQTPQQTPQPDPEQPLNGQLCSKQALASLGAWTRAIVAF</sequence>
<name>A0AA35PQD9_9SAUR</name>
<dbReference type="PANTHER" id="PTHR15895">
    <property type="entry name" value="IMMEDIATE EARLY RESPONSE GENE"/>
    <property type="match status" value="1"/>
</dbReference>
<evidence type="ECO:0000256" key="1">
    <source>
        <dbReference type="ARBA" id="ARBA00006186"/>
    </source>
</evidence>
<evidence type="ECO:0000256" key="2">
    <source>
        <dbReference type="SAM" id="MobiDB-lite"/>
    </source>
</evidence>
<evidence type="ECO:0008006" key="5">
    <source>
        <dbReference type="Google" id="ProtNLM"/>
    </source>
</evidence>
<dbReference type="AlphaFoldDB" id="A0AA35PQD9"/>
<proteinExistence type="inferred from homology"/>
<feature type="compositionally biased region" description="Gly residues" evidence="2">
    <location>
        <begin position="288"/>
        <end position="300"/>
    </location>
</feature>
<feature type="region of interest" description="Disordered" evidence="2">
    <location>
        <begin position="384"/>
        <end position="419"/>
    </location>
</feature>
<comment type="similarity">
    <text evidence="1">Belongs to the IER family.</text>
</comment>
<organism evidence="3 4">
    <name type="scientific">Podarcis lilfordi</name>
    <name type="common">Lilford's wall lizard</name>
    <dbReference type="NCBI Taxonomy" id="74358"/>
    <lineage>
        <taxon>Eukaryota</taxon>
        <taxon>Metazoa</taxon>
        <taxon>Chordata</taxon>
        <taxon>Craniata</taxon>
        <taxon>Vertebrata</taxon>
        <taxon>Euteleostomi</taxon>
        <taxon>Lepidosauria</taxon>
        <taxon>Squamata</taxon>
        <taxon>Bifurcata</taxon>
        <taxon>Unidentata</taxon>
        <taxon>Episquamata</taxon>
        <taxon>Laterata</taxon>
        <taxon>Lacertibaenia</taxon>
        <taxon>Lacertidae</taxon>
        <taxon>Podarcis</taxon>
    </lineage>
</organism>
<keyword evidence="4" id="KW-1185">Reference proteome</keyword>
<dbReference type="InterPro" id="IPR008653">
    <property type="entry name" value="IER"/>
</dbReference>
<feature type="region of interest" description="Disordered" evidence="2">
    <location>
        <begin position="284"/>
        <end position="369"/>
    </location>
</feature>